<keyword evidence="6" id="KW-0511">Multifunctional enzyme</keyword>
<keyword evidence="4" id="KW-0378">Hydrolase</keyword>
<dbReference type="PROSITE" id="PS50878">
    <property type="entry name" value="RT_POL"/>
    <property type="match status" value="1"/>
</dbReference>
<dbReference type="EMBL" id="BGPR01123897">
    <property type="protein sequence ID" value="GBN28183.1"/>
    <property type="molecule type" value="Genomic_DNA"/>
</dbReference>
<dbReference type="InterPro" id="IPR050951">
    <property type="entry name" value="Retrovirus_Pol_polyprotein"/>
</dbReference>
<comment type="caution">
    <text evidence="9">The sequence shown here is derived from an EMBL/GenBank/DDBJ whole genome shotgun (WGS) entry which is preliminary data.</text>
</comment>
<dbReference type="InterPro" id="IPR036397">
    <property type="entry name" value="RNaseH_sf"/>
</dbReference>
<dbReference type="InterPro" id="IPR043128">
    <property type="entry name" value="Rev_trsase/Diguanyl_cyclase"/>
</dbReference>
<dbReference type="InterPro" id="IPR041577">
    <property type="entry name" value="RT_RNaseH_2"/>
</dbReference>
<organism evidence="9 11">
    <name type="scientific">Araneus ventricosus</name>
    <name type="common">Orbweaver spider</name>
    <name type="synonym">Epeira ventricosa</name>
    <dbReference type="NCBI Taxonomy" id="182803"/>
    <lineage>
        <taxon>Eukaryota</taxon>
        <taxon>Metazoa</taxon>
        <taxon>Ecdysozoa</taxon>
        <taxon>Arthropoda</taxon>
        <taxon>Chelicerata</taxon>
        <taxon>Arachnida</taxon>
        <taxon>Araneae</taxon>
        <taxon>Araneomorphae</taxon>
        <taxon>Entelegynae</taxon>
        <taxon>Araneoidea</taxon>
        <taxon>Araneidae</taxon>
        <taxon>Araneus</taxon>
    </lineage>
</organism>
<dbReference type="AlphaFoldDB" id="A0A4Y2MP74"/>
<sequence length="970" mass="110648">MLSAANNTRIRTYGVVHLTIDIGLRRIFPFAFIIADVSHPLLGMDFLTKFALIFDFKKKLLTDSLTSLQAVGTLSRGQTFITPVHSNSPYFENSLRFPELFDKSLSLTFAQKEVFHYIETRGQPVHSKVRRLSPEKLKVLKTEFDNLLRAGIIVPSKSQWSSPVHFVPKKNGTWRICGDYRRLNAVTLPDRYPIPHIHDFTHFLHGKSVFSKIDLVKAYHQIPIFPADVPKTAVITPLGLYEYKYMCFGLRNAAQTFQRYLDGVIRDLDFCYAYLDDILVASPDEDSHKRDLESLFQCLSKNGIVIDPDKCVYGQTQLSYLGFHISAAGLKPLPEKVETILHYPLPDTVDKLRRFLAIVNFYHRFIKNASAVQAPLFDLVKSKKRRDKSRIEWNESTLQTFEDCKQALSNAALLAFYDPSASLSLYTDASDIAIGAVLQQNSGRQSEPLAFFSRKLSDSEKNYSTFDRELLAIYSAIRHFRHMLEGREFTVFTDHKPLVYLFHKSGDKHSPRQQRHSEYISQFTTTIRHVVGDANVVADALSRISGISIPGVDFQQMALAQTTDEELQTLLTSNTGLKLQLLPIDNECALYCDTSTNRIRPYVPQEFRKRVFDAIHSLSHSGTKATLRLLRYRYVWKNMARDTTAWCRACLDCQKSKVFKHTKTPLGSFKLVDTRFTHVHIDVVGPLPPSRNNRYLLTCIDRFTRWVEAVPMVDQAATTIAQAFLQEWVSRFGVPEVITTDRGTNFQSNLFHNLANMLGSYKNRSTAYNPKANGMIERVHRQLKAALMAHSTADWVGALPLVLLGIRSSIKLDIGASSVELVYGTSLRLPGEFFRQLQSATQTQPEFLAEFRRTMQQIRPVPATNHSTNKVFVHPELLKCSHVFVRVDKVRRPLQQPYSGPHQVLKRTDKFFELDLNGKQTTVSMDRLKPAFFCQEPRDIHLGVLPDAPDKDFVTRSGRTSRPVIRFQAT</sequence>
<dbReference type="Gene3D" id="1.10.340.70">
    <property type="match status" value="1"/>
</dbReference>
<dbReference type="PROSITE" id="PS50994">
    <property type="entry name" value="INTEGRASE"/>
    <property type="match status" value="1"/>
</dbReference>
<evidence type="ECO:0000256" key="3">
    <source>
        <dbReference type="ARBA" id="ARBA00022722"/>
    </source>
</evidence>
<evidence type="ECO:0000256" key="4">
    <source>
        <dbReference type="ARBA" id="ARBA00022759"/>
    </source>
</evidence>
<evidence type="ECO:0000256" key="5">
    <source>
        <dbReference type="ARBA" id="ARBA00022918"/>
    </source>
</evidence>
<dbReference type="GO" id="GO:0003964">
    <property type="term" value="F:RNA-directed DNA polymerase activity"/>
    <property type="evidence" value="ECO:0007669"/>
    <property type="project" value="UniProtKB-KW"/>
</dbReference>
<keyword evidence="3" id="KW-0540">Nuclease</keyword>
<dbReference type="Gene3D" id="3.30.420.10">
    <property type="entry name" value="Ribonuclease H-like superfamily/Ribonuclease H"/>
    <property type="match status" value="1"/>
</dbReference>
<dbReference type="InterPro" id="IPR012337">
    <property type="entry name" value="RNaseH-like_sf"/>
</dbReference>
<dbReference type="Proteomes" id="UP000499080">
    <property type="component" value="Unassembled WGS sequence"/>
</dbReference>
<dbReference type="SUPFAM" id="SSF53098">
    <property type="entry name" value="Ribonuclease H-like"/>
    <property type="match status" value="1"/>
</dbReference>
<dbReference type="OrthoDB" id="6436542at2759"/>
<evidence type="ECO:0000313" key="10">
    <source>
        <dbReference type="EMBL" id="GBN28183.1"/>
    </source>
</evidence>
<dbReference type="Gene3D" id="3.10.10.10">
    <property type="entry name" value="HIV Type 1 Reverse Transcriptase, subunit A, domain 1"/>
    <property type="match status" value="1"/>
</dbReference>
<dbReference type="Pfam" id="PF00665">
    <property type="entry name" value="rve"/>
    <property type="match status" value="1"/>
</dbReference>
<dbReference type="Gene3D" id="3.30.70.270">
    <property type="match status" value="2"/>
</dbReference>
<dbReference type="InterPro" id="IPR000477">
    <property type="entry name" value="RT_dom"/>
</dbReference>
<dbReference type="EC" id="2.7.7.49" evidence="1"/>
<dbReference type="FunFam" id="3.30.70.270:FF:000020">
    <property type="entry name" value="Transposon Tf2-6 polyprotein-like Protein"/>
    <property type="match status" value="1"/>
</dbReference>
<gene>
    <name evidence="9" type="primary">TY3B-G_38</name>
    <name evidence="10" type="synonym">TY3B-G_687</name>
    <name evidence="10" type="ORF">AVEN_173624_1</name>
    <name evidence="9" type="ORF">AVEN_196829_1</name>
</gene>
<dbReference type="PANTHER" id="PTHR37984">
    <property type="entry name" value="PROTEIN CBG26694"/>
    <property type="match status" value="1"/>
</dbReference>
<evidence type="ECO:0000259" key="8">
    <source>
        <dbReference type="PROSITE" id="PS50994"/>
    </source>
</evidence>
<dbReference type="GO" id="GO:0004519">
    <property type="term" value="F:endonuclease activity"/>
    <property type="evidence" value="ECO:0007669"/>
    <property type="project" value="UniProtKB-KW"/>
</dbReference>
<dbReference type="InterPro" id="IPR043502">
    <property type="entry name" value="DNA/RNA_pol_sf"/>
</dbReference>
<evidence type="ECO:0000259" key="7">
    <source>
        <dbReference type="PROSITE" id="PS50878"/>
    </source>
</evidence>
<dbReference type="SUPFAM" id="SSF56672">
    <property type="entry name" value="DNA/RNA polymerases"/>
    <property type="match status" value="1"/>
</dbReference>
<dbReference type="Pfam" id="PF17919">
    <property type="entry name" value="RT_RNaseH_2"/>
    <property type="match status" value="1"/>
</dbReference>
<dbReference type="FunFam" id="3.10.20.370:FF:000001">
    <property type="entry name" value="Retrovirus-related Pol polyprotein from transposon 17.6-like protein"/>
    <property type="match status" value="1"/>
</dbReference>
<evidence type="ECO:0000256" key="1">
    <source>
        <dbReference type="ARBA" id="ARBA00012493"/>
    </source>
</evidence>
<feature type="domain" description="Integrase catalytic" evidence="8">
    <location>
        <begin position="661"/>
        <end position="838"/>
    </location>
</feature>
<dbReference type="Pfam" id="PF17921">
    <property type="entry name" value="Integrase_H2C2"/>
    <property type="match status" value="1"/>
</dbReference>
<dbReference type="CDD" id="cd01647">
    <property type="entry name" value="RT_LTR"/>
    <property type="match status" value="1"/>
</dbReference>
<evidence type="ECO:0000313" key="9">
    <source>
        <dbReference type="EMBL" id="GBN28140.1"/>
    </source>
</evidence>
<feature type="domain" description="Reverse transcriptase" evidence="7">
    <location>
        <begin position="148"/>
        <end position="325"/>
    </location>
</feature>
<keyword evidence="2" id="KW-0548">Nucleotidyltransferase</keyword>
<protein>
    <recommendedName>
        <fullName evidence="1">RNA-directed DNA polymerase</fullName>
        <ecNumber evidence="1">2.7.7.49</ecNumber>
    </recommendedName>
</protein>
<dbReference type="InterPro" id="IPR001584">
    <property type="entry name" value="Integrase_cat-core"/>
</dbReference>
<evidence type="ECO:0000256" key="6">
    <source>
        <dbReference type="ARBA" id="ARBA00023268"/>
    </source>
</evidence>
<keyword evidence="11" id="KW-1185">Reference proteome</keyword>
<keyword evidence="5" id="KW-0695">RNA-directed DNA polymerase</keyword>
<dbReference type="CDD" id="cd09274">
    <property type="entry name" value="RNase_HI_RT_Ty3"/>
    <property type="match status" value="1"/>
</dbReference>
<name>A0A4Y2MP74_ARAVE</name>
<dbReference type="FunFam" id="3.30.420.10:FF:000032">
    <property type="entry name" value="Retrovirus-related Pol polyprotein from transposon 297-like Protein"/>
    <property type="match status" value="1"/>
</dbReference>
<dbReference type="EMBL" id="BGPR01123885">
    <property type="protein sequence ID" value="GBN28140.1"/>
    <property type="molecule type" value="Genomic_DNA"/>
</dbReference>
<dbReference type="Pfam" id="PF00078">
    <property type="entry name" value="RVT_1"/>
    <property type="match status" value="1"/>
</dbReference>
<keyword evidence="4" id="KW-0255">Endonuclease</keyword>
<dbReference type="PANTHER" id="PTHR37984:SF5">
    <property type="entry name" value="PROTEIN NYNRIN-LIKE"/>
    <property type="match status" value="1"/>
</dbReference>
<reference evidence="9 11" key="1">
    <citation type="journal article" date="2019" name="Sci. Rep.">
        <title>Orb-weaving spider Araneus ventricosus genome elucidates the spidroin gene catalogue.</title>
        <authorList>
            <person name="Kono N."/>
            <person name="Nakamura H."/>
            <person name="Ohtoshi R."/>
            <person name="Moran D.A.P."/>
            <person name="Shinohara A."/>
            <person name="Yoshida Y."/>
            <person name="Fujiwara M."/>
            <person name="Mori M."/>
            <person name="Tomita M."/>
            <person name="Arakawa K."/>
        </authorList>
    </citation>
    <scope>NUCLEOTIDE SEQUENCE [LARGE SCALE GENOMIC DNA]</scope>
</reference>
<keyword evidence="2" id="KW-0808">Transferase</keyword>
<dbReference type="GO" id="GO:0015074">
    <property type="term" value="P:DNA integration"/>
    <property type="evidence" value="ECO:0007669"/>
    <property type="project" value="InterPro"/>
</dbReference>
<proteinExistence type="predicted"/>
<dbReference type="GO" id="GO:0042575">
    <property type="term" value="C:DNA polymerase complex"/>
    <property type="evidence" value="ECO:0007669"/>
    <property type="project" value="UniProtKB-ARBA"/>
</dbReference>
<evidence type="ECO:0000313" key="11">
    <source>
        <dbReference type="Proteomes" id="UP000499080"/>
    </source>
</evidence>
<accession>A0A4Y2MP74</accession>
<evidence type="ECO:0000256" key="2">
    <source>
        <dbReference type="ARBA" id="ARBA00022695"/>
    </source>
</evidence>
<dbReference type="GO" id="GO:0003676">
    <property type="term" value="F:nucleic acid binding"/>
    <property type="evidence" value="ECO:0007669"/>
    <property type="project" value="InterPro"/>
</dbReference>
<dbReference type="InterPro" id="IPR041588">
    <property type="entry name" value="Integrase_H2C2"/>
</dbReference>